<dbReference type="InterPro" id="IPR011010">
    <property type="entry name" value="DNA_brk_join_enz"/>
</dbReference>
<dbReference type="GO" id="GO:0006310">
    <property type="term" value="P:DNA recombination"/>
    <property type="evidence" value="ECO:0007669"/>
    <property type="project" value="UniProtKB-KW"/>
</dbReference>
<dbReference type="Pfam" id="PF00589">
    <property type="entry name" value="Phage_integrase"/>
    <property type="match status" value="1"/>
</dbReference>
<gene>
    <name evidence="4" type="ORF">LCGC14_3080410</name>
</gene>
<dbReference type="SUPFAM" id="SSF56349">
    <property type="entry name" value="DNA breaking-rejoining enzymes"/>
    <property type="match status" value="1"/>
</dbReference>
<evidence type="ECO:0000313" key="4">
    <source>
        <dbReference type="EMBL" id="KKK54862.1"/>
    </source>
</evidence>
<dbReference type="GO" id="GO:0015074">
    <property type="term" value="P:DNA integration"/>
    <property type="evidence" value="ECO:0007669"/>
    <property type="project" value="InterPro"/>
</dbReference>
<dbReference type="EMBL" id="LAZR01065781">
    <property type="protein sequence ID" value="KKK54862.1"/>
    <property type="molecule type" value="Genomic_DNA"/>
</dbReference>
<feature type="non-terminal residue" evidence="4">
    <location>
        <position position="1"/>
    </location>
</feature>
<comment type="caution">
    <text evidence="4">The sequence shown here is derived from an EMBL/GenBank/DDBJ whole genome shotgun (WGS) entry which is preliminary data.</text>
</comment>
<feature type="domain" description="Tyr recombinase" evidence="3">
    <location>
        <begin position="57"/>
        <end position="126"/>
    </location>
</feature>
<evidence type="ECO:0000256" key="1">
    <source>
        <dbReference type="ARBA" id="ARBA00023172"/>
    </source>
</evidence>
<organism evidence="4">
    <name type="scientific">marine sediment metagenome</name>
    <dbReference type="NCBI Taxonomy" id="412755"/>
    <lineage>
        <taxon>unclassified sequences</taxon>
        <taxon>metagenomes</taxon>
        <taxon>ecological metagenomes</taxon>
    </lineage>
</organism>
<evidence type="ECO:0000256" key="2">
    <source>
        <dbReference type="SAM" id="MobiDB-lite"/>
    </source>
</evidence>
<protein>
    <recommendedName>
        <fullName evidence="3">Tyr recombinase domain-containing protein</fullName>
    </recommendedName>
</protein>
<proteinExistence type="predicted"/>
<evidence type="ECO:0000259" key="3">
    <source>
        <dbReference type="Pfam" id="PF00589"/>
    </source>
</evidence>
<dbReference type="Gene3D" id="1.10.443.10">
    <property type="entry name" value="Intergrase catalytic core"/>
    <property type="match status" value="1"/>
</dbReference>
<name>A0A0F8WDH6_9ZZZZ</name>
<dbReference type="GO" id="GO:0003677">
    <property type="term" value="F:DNA binding"/>
    <property type="evidence" value="ECO:0007669"/>
    <property type="project" value="InterPro"/>
</dbReference>
<dbReference type="InterPro" id="IPR002104">
    <property type="entry name" value="Integrase_catalytic"/>
</dbReference>
<feature type="region of interest" description="Disordered" evidence="2">
    <location>
        <begin position="1"/>
        <end position="22"/>
    </location>
</feature>
<reference evidence="4" key="1">
    <citation type="journal article" date="2015" name="Nature">
        <title>Complex archaea that bridge the gap between prokaryotes and eukaryotes.</title>
        <authorList>
            <person name="Spang A."/>
            <person name="Saw J.H."/>
            <person name="Jorgensen S.L."/>
            <person name="Zaremba-Niedzwiedzka K."/>
            <person name="Martijn J."/>
            <person name="Lind A.E."/>
            <person name="van Eijk R."/>
            <person name="Schleper C."/>
            <person name="Guy L."/>
            <person name="Ettema T.J."/>
        </authorList>
    </citation>
    <scope>NUCLEOTIDE SEQUENCE</scope>
</reference>
<keyword evidence="1" id="KW-0233">DNA recombination</keyword>
<sequence length="138" mass="15354">DKQHLIHTAGGGVVQPASSTSRNGVNSWFSTEVSQDATHENGKYQAIHQEDDLFRDFFILCLLTGARRSNVQAMRWEEVDLGLRMWRIPDTKSGDPIVAPLVDPAVRILQARLEASDGCPWVFATRSKTGHLVEPKNS</sequence>
<dbReference type="InterPro" id="IPR013762">
    <property type="entry name" value="Integrase-like_cat_sf"/>
</dbReference>
<dbReference type="AlphaFoldDB" id="A0A0F8WDH6"/>
<accession>A0A0F8WDH6</accession>